<evidence type="ECO:0000313" key="2">
    <source>
        <dbReference type="Proteomes" id="UP001610432"/>
    </source>
</evidence>
<sequence>MPGAGGPLLSTGRATRLACGVRGISSWPRHFAMRCSLHPGRAWHGGLPARDSAFQRAQEQGARDFVGKKVCVVGTSSSGFDTAYGCARLGINVTLFQRSPTYVVSLTHSVPRMLGAYAPDENGNLPDMTA</sequence>
<evidence type="ECO:0000313" key="1">
    <source>
        <dbReference type="EMBL" id="KAL2867515.1"/>
    </source>
</evidence>
<dbReference type="Gene3D" id="3.50.50.60">
    <property type="entry name" value="FAD/NAD(P)-binding domain"/>
    <property type="match status" value="1"/>
</dbReference>
<dbReference type="EMBL" id="JBFXLQ010000018">
    <property type="protein sequence ID" value="KAL2867515.1"/>
    <property type="molecule type" value="Genomic_DNA"/>
</dbReference>
<dbReference type="InterPro" id="IPR036188">
    <property type="entry name" value="FAD/NAD-bd_sf"/>
</dbReference>
<accession>A0ABR4LSJ8</accession>
<proteinExistence type="predicted"/>
<keyword evidence="2" id="KW-1185">Reference proteome</keyword>
<dbReference type="Proteomes" id="UP001610432">
    <property type="component" value="Unassembled WGS sequence"/>
</dbReference>
<name>A0ABR4LSJ8_9EURO</name>
<reference evidence="1 2" key="1">
    <citation type="submission" date="2024-07" db="EMBL/GenBank/DDBJ databases">
        <title>Section-level genome sequencing and comparative genomics of Aspergillus sections Usti and Cavernicolus.</title>
        <authorList>
            <consortium name="Lawrence Berkeley National Laboratory"/>
            <person name="Nybo J.L."/>
            <person name="Vesth T.C."/>
            <person name="Theobald S."/>
            <person name="Frisvad J.C."/>
            <person name="Larsen T.O."/>
            <person name="Kjaerboelling I."/>
            <person name="Rothschild-Mancinelli K."/>
            <person name="Lyhne E.K."/>
            <person name="Kogle M.E."/>
            <person name="Barry K."/>
            <person name="Clum A."/>
            <person name="Na H."/>
            <person name="Ledsgaard L."/>
            <person name="Lin J."/>
            <person name="Lipzen A."/>
            <person name="Kuo A."/>
            <person name="Riley R."/>
            <person name="Mondo S."/>
            <person name="Labutti K."/>
            <person name="Haridas S."/>
            <person name="Pangalinan J."/>
            <person name="Salamov A.A."/>
            <person name="Simmons B.A."/>
            <person name="Magnuson J.K."/>
            <person name="Chen J."/>
            <person name="Drula E."/>
            <person name="Henrissat B."/>
            <person name="Wiebenga A."/>
            <person name="Lubbers R.J."/>
            <person name="Gomes A.C."/>
            <person name="Macurrencykelacurrency M.R."/>
            <person name="Stajich J."/>
            <person name="Grigoriev I.V."/>
            <person name="Mortensen U.H."/>
            <person name="De Vries R.P."/>
            <person name="Baker S.E."/>
            <person name="Andersen M.R."/>
        </authorList>
    </citation>
    <scope>NUCLEOTIDE SEQUENCE [LARGE SCALE GENOMIC DNA]</scope>
    <source>
        <strain evidence="1 2">CBS 449.75</strain>
    </source>
</reference>
<dbReference type="RefSeq" id="XP_070886494.1">
    <property type="nucleotide sequence ID" value="XM_071029034.1"/>
</dbReference>
<dbReference type="GeneID" id="98144106"/>
<gene>
    <name evidence="1" type="ORF">BJX67DRAFT_352498</name>
</gene>
<comment type="caution">
    <text evidence="1">The sequence shown here is derived from an EMBL/GenBank/DDBJ whole genome shotgun (WGS) entry which is preliminary data.</text>
</comment>
<protein>
    <submittedName>
        <fullName evidence="1">Uncharacterized protein</fullName>
    </submittedName>
</protein>
<organism evidence="1 2">
    <name type="scientific">Aspergillus lucknowensis</name>
    <dbReference type="NCBI Taxonomy" id="176173"/>
    <lineage>
        <taxon>Eukaryota</taxon>
        <taxon>Fungi</taxon>
        <taxon>Dikarya</taxon>
        <taxon>Ascomycota</taxon>
        <taxon>Pezizomycotina</taxon>
        <taxon>Eurotiomycetes</taxon>
        <taxon>Eurotiomycetidae</taxon>
        <taxon>Eurotiales</taxon>
        <taxon>Aspergillaceae</taxon>
        <taxon>Aspergillus</taxon>
        <taxon>Aspergillus subgen. Nidulantes</taxon>
    </lineage>
</organism>
<dbReference type="SUPFAM" id="SSF51905">
    <property type="entry name" value="FAD/NAD(P)-binding domain"/>
    <property type="match status" value="1"/>
</dbReference>